<name>A0A0G0WX83_UNCKA</name>
<proteinExistence type="predicted"/>
<accession>A0A0G0WX83</accession>
<evidence type="ECO:0000313" key="1">
    <source>
        <dbReference type="EMBL" id="KKS16747.1"/>
    </source>
</evidence>
<comment type="caution">
    <text evidence="1">The sequence shown here is derived from an EMBL/GenBank/DDBJ whole genome shotgun (WGS) entry which is preliminary data.</text>
</comment>
<sequence length="98" mass="10793">MRSLTTFSLLTLIILLLLAGCAGLEKEPAYLDGNMLSPPVEVTEGLIEEKFQSIEVVGWWVAPGTVSYTVEVPETKETCFKSFTALPGQSYPVEYFCP</sequence>
<protein>
    <submittedName>
        <fullName evidence="1">Uncharacterized protein</fullName>
    </submittedName>
</protein>
<reference evidence="1 2" key="1">
    <citation type="journal article" date="2015" name="Nature">
        <title>rRNA introns, odd ribosomes, and small enigmatic genomes across a large radiation of phyla.</title>
        <authorList>
            <person name="Brown C.T."/>
            <person name="Hug L.A."/>
            <person name="Thomas B.C."/>
            <person name="Sharon I."/>
            <person name="Castelle C.J."/>
            <person name="Singh A."/>
            <person name="Wilkins M.J."/>
            <person name="Williams K.H."/>
            <person name="Banfield J.F."/>
        </authorList>
    </citation>
    <scope>NUCLEOTIDE SEQUENCE [LARGE SCALE GENOMIC DNA]</scope>
</reference>
<dbReference type="PROSITE" id="PS51257">
    <property type="entry name" value="PROKAR_LIPOPROTEIN"/>
    <property type="match status" value="1"/>
</dbReference>
<evidence type="ECO:0000313" key="2">
    <source>
        <dbReference type="Proteomes" id="UP000034163"/>
    </source>
</evidence>
<organism evidence="1 2">
    <name type="scientific">candidate division WWE3 bacterium GW2011_GWB1_41_6</name>
    <dbReference type="NCBI Taxonomy" id="1619112"/>
    <lineage>
        <taxon>Bacteria</taxon>
        <taxon>Katanobacteria</taxon>
    </lineage>
</organism>
<dbReference type="Proteomes" id="UP000034163">
    <property type="component" value="Unassembled WGS sequence"/>
</dbReference>
<dbReference type="EMBL" id="LCBS01000013">
    <property type="protein sequence ID" value="KKS16747.1"/>
    <property type="molecule type" value="Genomic_DNA"/>
</dbReference>
<gene>
    <name evidence="1" type="ORF">UU72_C0013G0010</name>
</gene>
<dbReference type="AlphaFoldDB" id="A0A0G0WX83"/>